<dbReference type="RefSeq" id="XP_009217152.1">
    <property type="nucleotide sequence ID" value="XM_009218888.1"/>
</dbReference>
<keyword evidence="2 5" id="KW-0560">Oxidoreductase</keyword>
<dbReference type="Proteomes" id="UP000006039">
    <property type="component" value="Unassembled WGS sequence"/>
</dbReference>
<evidence type="ECO:0000313" key="7">
    <source>
        <dbReference type="EMBL" id="EJT81143.1"/>
    </source>
</evidence>
<dbReference type="GeneID" id="20341585"/>
<dbReference type="GO" id="GO:0016620">
    <property type="term" value="F:oxidoreductase activity, acting on the aldehyde or oxo group of donors, NAD or NADP as acceptor"/>
    <property type="evidence" value="ECO:0007669"/>
    <property type="project" value="InterPro"/>
</dbReference>
<dbReference type="Pfam" id="PF00171">
    <property type="entry name" value="Aldedh"/>
    <property type="match status" value="1"/>
</dbReference>
<dbReference type="EMBL" id="GL385395">
    <property type="protein sequence ID" value="EJT81143.1"/>
    <property type="molecule type" value="Genomic_DNA"/>
</dbReference>
<accession>J3NIP4</accession>
<dbReference type="EnsemblFungi" id="EJT81143">
    <property type="protein sequence ID" value="EJT81143"/>
    <property type="gene ID" value="GGTG_01127"/>
</dbReference>
<dbReference type="Gene3D" id="3.40.605.10">
    <property type="entry name" value="Aldehyde Dehydrogenase, Chain A, domain 1"/>
    <property type="match status" value="1"/>
</dbReference>
<dbReference type="PROSITE" id="PS00687">
    <property type="entry name" value="ALDEHYDE_DEHYDR_GLU"/>
    <property type="match status" value="1"/>
</dbReference>
<dbReference type="InterPro" id="IPR016161">
    <property type="entry name" value="Ald_DH/histidinol_DH"/>
</dbReference>
<keyword evidence="3" id="KW-0520">NAD</keyword>
<dbReference type="PANTHER" id="PTHR42986:SF1">
    <property type="entry name" value="BENZALDEHYDE DEHYDROGENASE YFMT"/>
    <property type="match status" value="1"/>
</dbReference>
<dbReference type="HOGENOM" id="CLU_005391_1_0_1"/>
<dbReference type="Gene3D" id="3.40.309.10">
    <property type="entry name" value="Aldehyde Dehydrogenase, Chain A, domain 2"/>
    <property type="match status" value="1"/>
</dbReference>
<evidence type="ECO:0000313" key="9">
    <source>
        <dbReference type="Proteomes" id="UP000006039"/>
    </source>
</evidence>
<dbReference type="OrthoDB" id="310895at2759"/>
<dbReference type="InterPro" id="IPR015590">
    <property type="entry name" value="Aldehyde_DH_dom"/>
</dbReference>
<name>J3NIP4_GAET3</name>
<dbReference type="InterPro" id="IPR029510">
    <property type="entry name" value="Ald_DH_CS_GLU"/>
</dbReference>
<evidence type="ECO:0000256" key="2">
    <source>
        <dbReference type="ARBA" id="ARBA00023002"/>
    </source>
</evidence>
<dbReference type="VEuPathDB" id="FungiDB:GGTG_01127"/>
<evidence type="ECO:0000256" key="3">
    <source>
        <dbReference type="ARBA" id="ARBA00023027"/>
    </source>
</evidence>
<dbReference type="SUPFAM" id="SSF53720">
    <property type="entry name" value="ALDH-like"/>
    <property type="match status" value="1"/>
</dbReference>
<reference evidence="7" key="3">
    <citation type="submission" date="2010-09" db="EMBL/GenBank/DDBJ databases">
        <title>Annotation of Gaeumannomyces graminis var. tritici R3-111a-1.</title>
        <authorList>
            <consortium name="The Broad Institute Genome Sequencing Platform"/>
            <person name="Ma L.-J."/>
            <person name="Dead R."/>
            <person name="Young S.K."/>
            <person name="Zeng Q."/>
            <person name="Gargeya S."/>
            <person name="Fitzgerald M."/>
            <person name="Haas B."/>
            <person name="Abouelleil A."/>
            <person name="Alvarado L."/>
            <person name="Arachchi H.M."/>
            <person name="Berlin A."/>
            <person name="Brown A."/>
            <person name="Chapman S.B."/>
            <person name="Chen Z."/>
            <person name="Dunbar C."/>
            <person name="Freedman E."/>
            <person name="Gearin G."/>
            <person name="Gellesch M."/>
            <person name="Goldberg J."/>
            <person name="Griggs A."/>
            <person name="Gujja S."/>
            <person name="Heiman D."/>
            <person name="Howarth C."/>
            <person name="Larson L."/>
            <person name="Lui A."/>
            <person name="MacDonald P.J.P."/>
            <person name="Mehta T."/>
            <person name="Montmayeur A."/>
            <person name="Murphy C."/>
            <person name="Neiman D."/>
            <person name="Pearson M."/>
            <person name="Priest M."/>
            <person name="Roberts A."/>
            <person name="Saif S."/>
            <person name="Shea T."/>
            <person name="Shenoy N."/>
            <person name="Sisk P."/>
            <person name="Stolte C."/>
            <person name="Sykes S."/>
            <person name="Yandava C."/>
            <person name="Wortman J."/>
            <person name="Nusbaum C."/>
            <person name="Birren B."/>
        </authorList>
    </citation>
    <scope>NUCLEOTIDE SEQUENCE</scope>
    <source>
        <strain evidence="7">R3-111a-1</strain>
    </source>
</reference>
<dbReference type="AlphaFoldDB" id="J3NIP4"/>
<evidence type="ECO:0000256" key="4">
    <source>
        <dbReference type="PROSITE-ProRule" id="PRU10007"/>
    </source>
</evidence>
<organism evidence="7">
    <name type="scientific">Gaeumannomyces tritici (strain R3-111a-1)</name>
    <name type="common">Wheat and barley take-all root rot fungus</name>
    <name type="synonym">Gaeumannomyces graminis var. tritici</name>
    <dbReference type="NCBI Taxonomy" id="644352"/>
    <lineage>
        <taxon>Eukaryota</taxon>
        <taxon>Fungi</taxon>
        <taxon>Dikarya</taxon>
        <taxon>Ascomycota</taxon>
        <taxon>Pezizomycotina</taxon>
        <taxon>Sordariomycetes</taxon>
        <taxon>Sordariomycetidae</taxon>
        <taxon>Magnaporthales</taxon>
        <taxon>Magnaporthaceae</taxon>
        <taxon>Gaeumannomyces</taxon>
    </lineage>
</organism>
<comment type="similarity">
    <text evidence="1 5">Belongs to the aldehyde dehydrogenase family.</text>
</comment>
<sequence length="504" mass="52700">MVAHPVAEKGPSALSQAQELVINGEAQPSSDGTTFTVRNPMTGQAIYECANATVDDYSRAIDTAHEAFKSWSATGPSARRLIFLKAAEIIESYLGGDAPEVLSSEVSATAAWVRINMHATAGLFRETASLATHIRGEVVPADRPGTTILVERQAVGVVLAISPWNAPVNLTARSVACPLMCGNTVVVKPSEHSPKSQALVVRALLEAGLPPGAIAFLPTSPGRAAEVTEYAVKHARVLRVNFTGSDRVGRIIAGHAAACLKQCVFELGGKAPVIVRADANLDDAVEAVVFGALAYSGQVCMSTERAIVHRSVAAEFRTKVLARIAALRCGNHLDDAAVSVSGLFTPAHALRVLELVQDALAGGAELLAGDLATSGPCGTIVRPHVLSGVGPSARMRREEVFGPVLMLAEFDTDDEAVAAANDSDYSLCASVFSRDVMTAMDLARRVRAGTCHVNGPTIYVESTLPNGGTGGGSGYGRFGGMSGVEAFTEKKVITLARPGMRFAF</sequence>
<gene>
    <name evidence="8" type="primary">20341585</name>
    <name evidence="7" type="ORF">GGTG_01127</name>
</gene>
<reference evidence="7" key="2">
    <citation type="submission" date="2010-07" db="EMBL/GenBank/DDBJ databases">
        <authorList>
            <consortium name="The Broad Institute Genome Sequencing Platform"/>
            <consortium name="Broad Institute Genome Sequencing Center for Infectious Disease"/>
            <person name="Ma L.-J."/>
            <person name="Dead R."/>
            <person name="Young S."/>
            <person name="Zeng Q."/>
            <person name="Koehrsen M."/>
            <person name="Alvarado L."/>
            <person name="Berlin A."/>
            <person name="Chapman S.B."/>
            <person name="Chen Z."/>
            <person name="Freedman E."/>
            <person name="Gellesch M."/>
            <person name="Goldberg J."/>
            <person name="Griggs A."/>
            <person name="Gujja S."/>
            <person name="Heilman E.R."/>
            <person name="Heiman D."/>
            <person name="Hepburn T."/>
            <person name="Howarth C."/>
            <person name="Jen D."/>
            <person name="Larson L."/>
            <person name="Mehta T."/>
            <person name="Neiman D."/>
            <person name="Pearson M."/>
            <person name="Roberts A."/>
            <person name="Saif S."/>
            <person name="Shea T."/>
            <person name="Shenoy N."/>
            <person name="Sisk P."/>
            <person name="Stolte C."/>
            <person name="Sykes S."/>
            <person name="Walk T."/>
            <person name="White J."/>
            <person name="Yandava C."/>
            <person name="Haas B."/>
            <person name="Nusbaum C."/>
            <person name="Birren B."/>
        </authorList>
    </citation>
    <scope>NUCLEOTIDE SEQUENCE</scope>
    <source>
        <strain evidence="7">R3-111a-1</strain>
    </source>
</reference>
<dbReference type="InterPro" id="IPR016162">
    <property type="entry name" value="Ald_DH_N"/>
</dbReference>
<proteinExistence type="inferred from homology"/>
<reference evidence="8" key="5">
    <citation type="submission" date="2018-04" db="UniProtKB">
        <authorList>
            <consortium name="EnsemblFungi"/>
        </authorList>
    </citation>
    <scope>IDENTIFICATION</scope>
    <source>
        <strain evidence="8">R3-111a-1</strain>
    </source>
</reference>
<reference evidence="9" key="1">
    <citation type="submission" date="2010-07" db="EMBL/GenBank/DDBJ databases">
        <title>The genome sequence of Gaeumannomyces graminis var. tritici strain R3-111a-1.</title>
        <authorList>
            <consortium name="The Broad Institute Genome Sequencing Platform"/>
            <person name="Ma L.-J."/>
            <person name="Dead R."/>
            <person name="Young S."/>
            <person name="Zeng Q."/>
            <person name="Koehrsen M."/>
            <person name="Alvarado L."/>
            <person name="Berlin A."/>
            <person name="Chapman S.B."/>
            <person name="Chen Z."/>
            <person name="Freedman E."/>
            <person name="Gellesch M."/>
            <person name="Goldberg J."/>
            <person name="Griggs A."/>
            <person name="Gujja S."/>
            <person name="Heilman E.R."/>
            <person name="Heiman D."/>
            <person name="Hepburn T."/>
            <person name="Howarth C."/>
            <person name="Jen D."/>
            <person name="Larson L."/>
            <person name="Mehta T."/>
            <person name="Neiman D."/>
            <person name="Pearson M."/>
            <person name="Roberts A."/>
            <person name="Saif S."/>
            <person name="Shea T."/>
            <person name="Shenoy N."/>
            <person name="Sisk P."/>
            <person name="Stolte C."/>
            <person name="Sykes S."/>
            <person name="Walk T."/>
            <person name="White J."/>
            <person name="Yandava C."/>
            <person name="Haas B."/>
            <person name="Nusbaum C."/>
            <person name="Birren B."/>
        </authorList>
    </citation>
    <scope>NUCLEOTIDE SEQUENCE [LARGE SCALE GENOMIC DNA]</scope>
    <source>
        <strain evidence="9">R3-111a-1</strain>
    </source>
</reference>
<dbReference type="STRING" id="644352.J3NIP4"/>
<keyword evidence="9" id="KW-1185">Reference proteome</keyword>
<evidence type="ECO:0000259" key="6">
    <source>
        <dbReference type="Pfam" id="PF00171"/>
    </source>
</evidence>
<evidence type="ECO:0000256" key="5">
    <source>
        <dbReference type="RuleBase" id="RU003345"/>
    </source>
</evidence>
<dbReference type="PANTHER" id="PTHR42986">
    <property type="entry name" value="BENZALDEHYDE DEHYDROGENASE YFMT"/>
    <property type="match status" value="1"/>
</dbReference>
<feature type="active site" evidence="4">
    <location>
        <position position="266"/>
    </location>
</feature>
<dbReference type="InterPro" id="IPR016163">
    <property type="entry name" value="Ald_DH_C"/>
</dbReference>
<evidence type="ECO:0000256" key="1">
    <source>
        <dbReference type="ARBA" id="ARBA00009986"/>
    </source>
</evidence>
<protein>
    <recommendedName>
        <fullName evidence="6">Aldehyde dehydrogenase domain-containing protein</fullName>
    </recommendedName>
</protein>
<dbReference type="eggNOG" id="KOG2450">
    <property type="taxonomic scope" value="Eukaryota"/>
</dbReference>
<feature type="domain" description="Aldehyde dehydrogenase" evidence="6">
    <location>
        <begin position="31"/>
        <end position="493"/>
    </location>
</feature>
<reference evidence="8" key="4">
    <citation type="journal article" date="2015" name="G3 (Bethesda)">
        <title>Genome sequences of three phytopathogenic species of the Magnaporthaceae family of fungi.</title>
        <authorList>
            <person name="Okagaki L.H."/>
            <person name="Nunes C.C."/>
            <person name="Sailsbery J."/>
            <person name="Clay B."/>
            <person name="Brown D."/>
            <person name="John T."/>
            <person name="Oh Y."/>
            <person name="Young N."/>
            <person name="Fitzgerald M."/>
            <person name="Haas B.J."/>
            <person name="Zeng Q."/>
            <person name="Young S."/>
            <person name="Adiconis X."/>
            <person name="Fan L."/>
            <person name="Levin J.Z."/>
            <person name="Mitchell T.K."/>
            <person name="Okubara P.A."/>
            <person name="Farman M.L."/>
            <person name="Kohn L.M."/>
            <person name="Birren B."/>
            <person name="Ma L.-J."/>
            <person name="Dean R.A."/>
        </authorList>
    </citation>
    <scope>NUCLEOTIDE SEQUENCE</scope>
    <source>
        <strain evidence="8">R3-111a-1</strain>
    </source>
</reference>
<evidence type="ECO:0000313" key="8">
    <source>
        <dbReference type="EnsemblFungi" id="EJT81143"/>
    </source>
</evidence>